<dbReference type="GO" id="GO:0006310">
    <property type="term" value="P:DNA recombination"/>
    <property type="evidence" value="ECO:0007669"/>
    <property type="project" value="InterPro"/>
</dbReference>
<dbReference type="SUPFAM" id="SSF103084">
    <property type="entry name" value="Holliday junction resolvase RusA"/>
    <property type="match status" value="1"/>
</dbReference>
<dbReference type="RefSeq" id="WP_283870503.1">
    <property type="nucleotide sequence ID" value="NZ_CP126101.1"/>
</dbReference>
<dbReference type="EMBL" id="CP126101">
    <property type="protein sequence ID" value="WHY52016.1"/>
    <property type="molecule type" value="Genomic_DNA"/>
</dbReference>
<dbReference type="GO" id="GO:0000287">
    <property type="term" value="F:magnesium ion binding"/>
    <property type="evidence" value="ECO:0007669"/>
    <property type="project" value="InterPro"/>
</dbReference>
<dbReference type="InterPro" id="IPR008822">
    <property type="entry name" value="Endonuclease_RusA-like"/>
</dbReference>
<protein>
    <submittedName>
        <fullName evidence="1">RusA family crossover junction endodeoxyribonuclease</fullName>
    </submittedName>
</protein>
<dbReference type="AlphaFoldDB" id="A0AAX3WZC2"/>
<organism evidence="1 2">
    <name type="scientific">Lysinibacillus pakistanensis</name>
    <dbReference type="NCBI Taxonomy" id="759811"/>
    <lineage>
        <taxon>Bacteria</taxon>
        <taxon>Bacillati</taxon>
        <taxon>Bacillota</taxon>
        <taxon>Bacilli</taxon>
        <taxon>Bacillales</taxon>
        <taxon>Bacillaceae</taxon>
        <taxon>Lysinibacillus</taxon>
    </lineage>
</organism>
<evidence type="ECO:0000313" key="2">
    <source>
        <dbReference type="Proteomes" id="UP001178322"/>
    </source>
</evidence>
<accession>A0AAX3WZC2</accession>
<sequence>MNKLTFEIPGNVQPQQRPKAATRGKIVTIYDPKESKEYKKYVAAVAEKYALDSLITQEIKLTIDVYRPLTQEIIKSHKKLTAAINGTLRPTKKPDIDNLVKGIKDGITNVIWKDDSQVTELLARKWYGESPKAVVTIEWESDNSVQTELFQNN</sequence>
<evidence type="ECO:0000313" key="1">
    <source>
        <dbReference type="EMBL" id="WHY52016.1"/>
    </source>
</evidence>
<proteinExistence type="predicted"/>
<gene>
    <name evidence="1" type="ORF">QNH24_01945</name>
</gene>
<dbReference type="Proteomes" id="UP001178322">
    <property type="component" value="Chromosome"/>
</dbReference>
<dbReference type="Pfam" id="PF05866">
    <property type="entry name" value="RusA"/>
    <property type="match status" value="1"/>
</dbReference>
<dbReference type="Gene3D" id="3.30.1330.70">
    <property type="entry name" value="Holliday junction resolvase RusA"/>
    <property type="match status" value="1"/>
</dbReference>
<name>A0AAX3WZC2_9BACI</name>
<reference evidence="1" key="1">
    <citation type="submission" date="2023-05" db="EMBL/GenBank/DDBJ databases">
        <title>Comparative genomics of Bacillaceae isolates and their secondary metabolite potential.</title>
        <authorList>
            <person name="Song L."/>
            <person name="Nielsen L.J."/>
            <person name="Mohite O."/>
            <person name="Xu X."/>
            <person name="Weber T."/>
            <person name="Kovacs A.T."/>
        </authorList>
    </citation>
    <scope>NUCLEOTIDE SEQUENCE</scope>
    <source>
        <strain evidence="1">LY1</strain>
    </source>
</reference>
<dbReference type="GO" id="GO:0006281">
    <property type="term" value="P:DNA repair"/>
    <property type="evidence" value="ECO:0007669"/>
    <property type="project" value="InterPro"/>
</dbReference>
<dbReference type="InterPro" id="IPR036614">
    <property type="entry name" value="RusA-like_sf"/>
</dbReference>